<evidence type="ECO:0000313" key="2">
    <source>
        <dbReference type="EMBL" id="MCB4809424.1"/>
    </source>
</evidence>
<dbReference type="AlphaFoldDB" id="A0A9X1IAM8"/>
<evidence type="ECO:0000256" key="1">
    <source>
        <dbReference type="SAM" id="MobiDB-lite"/>
    </source>
</evidence>
<feature type="compositionally biased region" description="Polar residues" evidence="1">
    <location>
        <begin position="199"/>
        <end position="210"/>
    </location>
</feature>
<dbReference type="Proteomes" id="UP001139286">
    <property type="component" value="Unassembled WGS sequence"/>
</dbReference>
<feature type="region of interest" description="Disordered" evidence="1">
    <location>
        <begin position="199"/>
        <end position="218"/>
    </location>
</feature>
<comment type="caution">
    <text evidence="2">The sequence shown here is derived from an EMBL/GenBank/DDBJ whole genome shotgun (WGS) entry which is preliminary data.</text>
</comment>
<name>A0A9X1IAM8_9FLAO</name>
<proteinExistence type="predicted"/>
<evidence type="ECO:0000313" key="3">
    <source>
        <dbReference type="Proteomes" id="UP001139286"/>
    </source>
</evidence>
<organism evidence="2 3">
    <name type="scientific">Neotamlana sargassicola</name>
    <dbReference type="NCBI Taxonomy" id="2883125"/>
    <lineage>
        <taxon>Bacteria</taxon>
        <taxon>Pseudomonadati</taxon>
        <taxon>Bacteroidota</taxon>
        <taxon>Flavobacteriia</taxon>
        <taxon>Flavobacteriales</taxon>
        <taxon>Flavobacteriaceae</taxon>
        <taxon>Neotamlana</taxon>
    </lineage>
</organism>
<protein>
    <submittedName>
        <fullName evidence="2">Uncharacterized protein</fullName>
    </submittedName>
</protein>
<dbReference type="RefSeq" id="WP_226696788.1">
    <property type="nucleotide sequence ID" value="NZ_JAJAPX010000006.1"/>
</dbReference>
<dbReference type="EMBL" id="JAJAPX010000006">
    <property type="protein sequence ID" value="MCB4809424.1"/>
    <property type="molecule type" value="Genomic_DNA"/>
</dbReference>
<accession>A0A9X1IAM8</accession>
<reference evidence="2" key="1">
    <citation type="submission" date="2021-10" db="EMBL/GenBank/DDBJ databases">
        <title>Tamlana sargassums sp. nov., and Tamlana laminarinivorans sp. nov., two new bacteria isolated from the brown alga.</title>
        <authorList>
            <person name="Li J."/>
        </authorList>
    </citation>
    <scope>NUCLEOTIDE SEQUENCE</scope>
    <source>
        <strain evidence="2">62-3</strain>
    </source>
</reference>
<sequence>MKTKITFLTLVLSILLINCKEKPEFKNYKFADKPLVFNCPTINERLFSEAVYAFEQDIYNHYNKNRKTPSLPVAYSQFLRNSLYGNVPFSEIITPHTLEILNVLKQDEDLWQLTENSNLNYNSNLLKCISSGIKDTNLRTTLNALIETNSMSPKLFGTPLMSRYKFLNSDKLLSAYVAFDMYYAKMYNEDFTNITFKNTDSLTPKTQENQKLPIPNKH</sequence>
<gene>
    <name evidence="2" type="ORF">LG651_14305</name>
</gene>
<keyword evidence="3" id="KW-1185">Reference proteome</keyword>